<dbReference type="AlphaFoldDB" id="A0A2N9HFU0"/>
<organism evidence="1">
    <name type="scientific">Fagus sylvatica</name>
    <name type="common">Beechnut</name>
    <dbReference type="NCBI Taxonomy" id="28930"/>
    <lineage>
        <taxon>Eukaryota</taxon>
        <taxon>Viridiplantae</taxon>
        <taxon>Streptophyta</taxon>
        <taxon>Embryophyta</taxon>
        <taxon>Tracheophyta</taxon>
        <taxon>Spermatophyta</taxon>
        <taxon>Magnoliopsida</taxon>
        <taxon>eudicotyledons</taxon>
        <taxon>Gunneridae</taxon>
        <taxon>Pentapetalae</taxon>
        <taxon>rosids</taxon>
        <taxon>fabids</taxon>
        <taxon>Fagales</taxon>
        <taxon>Fagaceae</taxon>
        <taxon>Fagus</taxon>
    </lineage>
</organism>
<proteinExistence type="predicted"/>
<accession>A0A2N9HFU0</accession>
<gene>
    <name evidence="1" type="ORF">FSB_LOCUS38924</name>
</gene>
<protein>
    <submittedName>
        <fullName evidence="1">Uncharacterized protein</fullName>
    </submittedName>
</protein>
<name>A0A2N9HFU0_FAGSY</name>
<reference evidence="1" key="1">
    <citation type="submission" date="2018-02" db="EMBL/GenBank/DDBJ databases">
        <authorList>
            <person name="Cohen D.B."/>
            <person name="Kent A.D."/>
        </authorList>
    </citation>
    <scope>NUCLEOTIDE SEQUENCE</scope>
</reference>
<evidence type="ECO:0000313" key="1">
    <source>
        <dbReference type="EMBL" id="SPD11042.1"/>
    </source>
</evidence>
<sequence>MTPQHGKTLQWPLFVGPYLVNPSSPPRKSKTLRKRVAQAFQRHQDRRKPTSGAMSTVHRKIDERKKTMLKISQFTPEDVAFAHRFFPTRCDLIRKSGTLRKRTRSDTTYNSRIVKILPGLVRISIGKQPSDEEKHSGGLCSWDRISRAQARLLTSPKL</sequence>
<dbReference type="EMBL" id="OIVN01003413">
    <property type="protein sequence ID" value="SPD11042.1"/>
    <property type="molecule type" value="Genomic_DNA"/>
</dbReference>